<reference evidence="1" key="1">
    <citation type="submission" date="2018-05" db="EMBL/GenBank/DDBJ databases">
        <authorList>
            <person name="Lanie J.A."/>
            <person name="Ng W.-L."/>
            <person name="Kazmierczak K.M."/>
            <person name="Andrzejewski T.M."/>
            <person name="Davidsen T.M."/>
            <person name="Wayne K.J."/>
            <person name="Tettelin H."/>
            <person name="Glass J.I."/>
            <person name="Rusch D."/>
            <person name="Podicherti R."/>
            <person name="Tsui H.-C.T."/>
            <person name="Winkler M.E."/>
        </authorList>
    </citation>
    <scope>NUCLEOTIDE SEQUENCE</scope>
</reference>
<evidence type="ECO:0008006" key="2">
    <source>
        <dbReference type="Google" id="ProtNLM"/>
    </source>
</evidence>
<accession>A0A381TPG3</accession>
<sequence length="212" mass="24994">MARQIGIFDEIREEAQGRSMSMRWYRQKVQELLPSPRARQLIKEGGKEDKTTRRPNFGMMNLFYYKPKTPARLRYFDVFPLVIPMGKRLNNGFVGINFHYLSVPQRWALLERLQAFQTSSLLDAFDPEEGAGDVVSLFWSQIRSIRGVRPIVRRYLTEQVSSFFLKIEISEMLIAVSLPVERFYEGAWNKKKRVSPDKVWSNTRRRMMSNAY</sequence>
<evidence type="ECO:0000313" key="1">
    <source>
        <dbReference type="EMBL" id="SVA17371.1"/>
    </source>
</evidence>
<organism evidence="1">
    <name type="scientific">marine metagenome</name>
    <dbReference type="NCBI Taxonomy" id="408172"/>
    <lineage>
        <taxon>unclassified sequences</taxon>
        <taxon>metagenomes</taxon>
        <taxon>ecological metagenomes</taxon>
    </lineage>
</organism>
<gene>
    <name evidence="1" type="ORF">METZ01_LOCUS70225</name>
</gene>
<name>A0A381TPG3_9ZZZZ</name>
<protein>
    <recommendedName>
        <fullName evidence="2">DNA end protector protein</fullName>
    </recommendedName>
</protein>
<dbReference type="EMBL" id="UINC01004860">
    <property type="protein sequence ID" value="SVA17371.1"/>
    <property type="molecule type" value="Genomic_DNA"/>
</dbReference>
<proteinExistence type="predicted"/>
<dbReference type="AlphaFoldDB" id="A0A381TPG3"/>